<keyword evidence="3" id="KW-1185">Reference proteome</keyword>
<protein>
    <submittedName>
        <fullName evidence="2">CHAT domain-containing protein</fullName>
    </submittedName>
</protein>
<dbReference type="InterPro" id="IPR011990">
    <property type="entry name" value="TPR-like_helical_dom_sf"/>
</dbReference>
<evidence type="ECO:0000313" key="2">
    <source>
        <dbReference type="EMBL" id="KAJ7042051.1"/>
    </source>
</evidence>
<name>A0AAD6XBL9_9AGAR</name>
<accession>A0AAD6XBL9</accession>
<dbReference type="EMBL" id="JARJCM010000014">
    <property type="protein sequence ID" value="KAJ7042051.1"/>
    <property type="molecule type" value="Genomic_DNA"/>
</dbReference>
<dbReference type="InterPro" id="IPR024983">
    <property type="entry name" value="CHAT_dom"/>
</dbReference>
<dbReference type="SUPFAM" id="SSF48452">
    <property type="entry name" value="TPR-like"/>
    <property type="match status" value="2"/>
</dbReference>
<dbReference type="Gene3D" id="1.25.40.10">
    <property type="entry name" value="Tetratricopeptide repeat domain"/>
    <property type="match status" value="2"/>
</dbReference>
<evidence type="ECO:0000313" key="3">
    <source>
        <dbReference type="Proteomes" id="UP001218188"/>
    </source>
</evidence>
<proteinExistence type="predicted"/>
<dbReference type="Pfam" id="PF12770">
    <property type="entry name" value="CHAT"/>
    <property type="match status" value="1"/>
</dbReference>
<comment type="caution">
    <text evidence="2">The sequence shown here is derived from an EMBL/GenBank/DDBJ whole genome shotgun (WGS) entry which is preliminary data.</text>
</comment>
<feature type="domain" description="CHAT" evidence="1">
    <location>
        <begin position="955"/>
        <end position="1225"/>
    </location>
</feature>
<dbReference type="Proteomes" id="UP001218188">
    <property type="component" value="Unassembled WGS sequence"/>
</dbReference>
<gene>
    <name evidence="2" type="ORF">C8F04DRAFT_1078135</name>
</gene>
<sequence>MASLRELENSRFRRVNAGLAYNRMMCAVASYQELIARVQNLEDDNVLLVSNSPEELFSAYDLVVAGLKVFQDSHSVPVIFRGRRTVPYFLRSIGMTFPPSDSAASVDRLGHGLVALKYLGYMLLEDLDRFQGIEEEINNLIQDGVTLINNQNWDEALSHFHDIAHSYPRERYPHPNRFKVLQYLGYCQAERFKFDRHPNTLRTALGRLRESQDFCPAEHPSLPGILNDIGLCLTTAFDHYRYTHDIGHEAKADLTAAIRHFSTACRLEENATHHRSLGHAYIQLFGFTYDRVLLEKAFRCFESIEISSLGAFDRAIVEFDISRAHSEWYEMIDSKRDHLDKAASAVSDAQYHFRTAHTTSSRELLSCKLQCIAVDRMLFEIDLNPATLEGAIHDLKEVLAFDPLPPDIKHSAKASLAQVLVMCDYCQGNPVARNAAIEILKTIPNRGGLSYPLLSRYLNSGTTVDLWESIKVSRETSVHEPSIRPGGLQSLSNGLLKRFSYLGLPQDIEEAVECSKKCLYYLPEKRSEWSLQQHRLAAALLARFDAFRDQQDLDEALELHCASLRITLPLYQPVILLDYSKALHVRWKTTGRMKADHKDLVEAISLVKDIPCSPQNVNPLARIHLSEYLCDAFNCGLHIPASNPLAEAEQHLKFVNQRLPDLHPLRAQCLRNIAIVLFARKKYELAFKRLSDATEYESATARERLRICMVWINLAMEIGHESALEAFLKAITLREECMLLSPDVGNQWEFLCFEKEGASLASRAATLAINQGKEELAVEILEQGRNLIWSEMGSYRQSLGKLEEKYPDLFEALRDVSREMEYNSLLMSELREAKEMDVHIQKRDEFLQDRRTILEEIRGLEGFQNFWRRVKFDELKKAAEEGPVVIVNISSTSHALILSSSTAAPVSIPLPNMNTEDVEVLVVDLSKAQEIVSEASQDAAARANQETAASAEFEKILKRLWDDLVLPAEKALVADPSPEHPRIWWCMTGKLGTLPVHAAGILHSSQYVSSCTSNLTALIAARRAHSTPSQATLLLVGGIGDSNVGEEQGLTCVGYEMERIIDKSKVATDQIDFSNRDAVLAHLPRHSWVHFACHGEQDDTSPFKSCLYRFSDIKLTLLDIMRTRLPHAELAVLSACNTASGDVSRTPDETLHIAQGLQFCGFRSVVGTLWTTMDKEGAQVFPYFYHYMRHERSSAIALHKTIKLIQLRHKVDLPVYKWANYVHLGA</sequence>
<dbReference type="AlphaFoldDB" id="A0AAD6XBL9"/>
<reference evidence="2" key="1">
    <citation type="submission" date="2023-03" db="EMBL/GenBank/DDBJ databases">
        <title>Massive genome expansion in bonnet fungi (Mycena s.s.) driven by repeated elements and novel gene families across ecological guilds.</title>
        <authorList>
            <consortium name="Lawrence Berkeley National Laboratory"/>
            <person name="Harder C.B."/>
            <person name="Miyauchi S."/>
            <person name="Viragh M."/>
            <person name="Kuo A."/>
            <person name="Thoen E."/>
            <person name="Andreopoulos B."/>
            <person name="Lu D."/>
            <person name="Skrede I."/>
            <person name="Drula E."/>
            <person name="Henrissat B."/>
            <person name="Morin E."/>
            <person name="Kohler A."/>
            <person name="Barry K."/>
            <person name="LaButti K."/>
            <person name="Morin E."/>
            <person name="Salamov A."/>
            <person name="Lipzen A."/>
            <person name="Mereny Z."/>
            <person name="Hegedus B."/>
            <person name="Baldrian P."/>
            <person name="Stursova M."/>
            <person name="Weitz H."/>
            <person name="Taylor A."/>
            <person name="Grigoriev I.V."/>
            <person name="Nagy L.G."/>
            <person name="Martin F."/>
            <person name="Kauserud H."/>
        </authorList>
    </citation>
    <scope>NUCLEOTIDE SEQUENCE</scope>
    <source>
        <strain evidence="2">CBHHK200</strain>
    </source>
</reference>
<evidence type="ECO:0000259" key="1">
    <source>
        <dbReference type="Pfam" id="PF12770"/>
    </source>
</evidence>
<organism evidence="2 3">
    <name type="scientific">Mycena alexandri</name>
    <dbReference type="NCBI Taxonomy" id="1745969"/>
    <lineage>
        <taxon>Eukaryota</taxon>
        <taxon>Fungi</taxon>
        <taxon>Dikarya</taxon>
        <taxon>Basidiomycota</taxon>
        <taxon>Agaricomycotina</taxon>
        <taxon>Agaricomycetes</taxon>
        <taxon>Agaricomycetidae</taxon>
        <taxon>Agaricales</taxon>
        <taxon>Marasmiineae</taxon>
        <taxon>Mycenaceae</taxon>
        <taxon>Mycena</taxon>
    </lineage>
</organism>